<evidence type="ECO:0000256" key="2">
    <source>
        <dbReference type="ARBA" id="ARBA00008779"/>
    </source>
</evidence>
<comment type="similarity">
    <text evidence="2">Belongs to the sulfatase family.</text>
</comment>
<evidence type="ECO:0000313" key="10">
    <source>
        <dbReference type="Proteomes" id="UP001199816"/>
    </source>
</evidence>
<dbReference type="SUPFAM" id="SSF53649">
    <property type="entry name" value="Alkaline phosphatase-like"/>
    <property type="match status" value="1"/>
</dbReference>
<keyword evidence="6" id="KW-0106">Calcium</keyword>
<evidence type="ECO:0000256" key="1">
    <source>
        <dbReference type="ARBA" id="ARBA00001913"/>
    </source>
</evidence>
<dbReference type="CDD" id="cd16144">
    <property type="entry name" value="ARS_like"/>
    <property type="match status" value="1"/>
</dbReference>
<dbReference type="InterPro" id="IPR024607">
    <property type="entry name" value="Sulfatase_CS"/>
</dbReference>
<accession>A0ABS8PQY6</accession>
<dbReference type="Proteomes" id="UP001199816">
    <property type="component" value="Unassembled WGS sequence"/>
</dbReference>
<protein>
    <submittedName>
        <fullName evidence="9">Sulfatase</fullName>
    </submittedName>
</protein>
<dbReference type="PANTHER" id="PTHR42693:SF42">
    <property type="entry name" value="ARYLSULFATASE G"/>
    <property type="match status" value="1"/>
</dbReference>
<dbReference type="PROSITE" id="PS00523">
    <property type="entry name" value="SULFATASE_1"/>
    <property type="match status" value="1"/>
</dbReference>
<dbReference type="Pfam" id="PF00884">
    <property type="entry name" value="Sulfatase"/>
    <property type="match status" value="1"/>
</dbReference>
<keyword evidence="10" id="KW-1185">Reference proteome</keyword>
<comment type="cofactor">
    <cofactor evidence="1">
        <name>Ca(2+)</name>
        <dbReference type="ChEBI" id="CHEBI:29108"/>
    </cofactor>
</comment>
<evidence type="ECO:0000256" key="5">
    <source>
        <dbReference type="ARBA" id="ARBA00022801"/>
    </source>
</evidence>
<dbReference type="InterPro" id="IPR017850">
    <property type="entry name" value="Alkaline_phosphatase_core_sf"/>
</dbReference>
<feature type="signal peptide" evidence="7">
    <location>
        <begin position="1"/>
        <end position="22"/>
    </location>
</feature>
<evidence type="ECO:0000259" key="8">
    <source>
        <dbReference type="Pfam" id="PF00884"/>
    </source>
</evidence>
<feature type="domain" description="Sulfatase N-terminal" evidence="8">
    <location>
        <begin position="38"/>
        <end position="362"/>
    </location>
</feature>
<evidence type="ECO:0000313" key="9">
    <source>
        <dbReference type="EMBL" id="MCD2422678.1"/>
    </source>
</evidence>
<dbReference type="EMBL" id="JAJNEC010000005">
    <property type="protein sequence ID" value="MCD2422678.1"/>
    <property type="molecule type" value="Genomic_DNA"/>
</dbReference>
<sequence length="475" mass="52866">MIKLYSVWRHLFFGLLLLTTHAQDGSCYTRSVVPGPHPNVLFFLIDDMGWRDLHCYGSSFYDTPHIDALAAQSARFTNAYASAPVCSPARSGIMTGKYPVAMQTTDWFGAIQPGEAAKETRKEKITRLLPAPYRDYLPQQEVTLAEVFKQAGYATFLAGKWHLGSGPANSPLTQGFDHYFEGKAKDPSKGSFEIAGEAARFLEQHKDQPFLACISFYAVHIPVLAGEKNIARYAAKKDRLKLQQPVVASAWGKERVKQDHERYAAMVFETDEAVGLILQKLKELQLDRNTIVVFLSDNGGLSTAEGMPTANRPLRGGKGWLYEGGIRVPFLLKWPAMNNKGTVIDVPVINTDLYPTLLALAGLPQNSAQHKDGVNLLPLLTKGKAPERSLYWHYPHYGNQKGSPASAIRSGNWKLIYWYEDARCALYNLKDDPAEAHDLAPVKKVVAQKMQADLQAWLKKEKAVYPAPNPAYSPM</sequence>
<comment type="caution">
    <text evidence="9">The sequence shown here is derived from an EMBL/GenBank/DDBJ whole genome shotgun (WGS) entry which is preliminary data.</text>
</comment>
<dbReference type="InterPro" id="IPR000917">
    <property type="entry name" value="Sulfatase_N"/>
</dbReference>
<proteinExistence type="inferred from homology"/>
<evidence type="ECO:0000256" key="7">
    <source>
        <dbReference type="SAM" id="SignalP"/>
    </source>
</evidence>
<evidence type="ECO:0000256" key="4">
    <source>
        <dbReference type="ARBA" id="ARBA00022729"/>
    </source>
</evidence>
<dbReference type="Gene3D" id="3.30.1120.10">
    <property type="match status" value="1"/>
</dbReference>
<reference evidence="9 10" key="1">
    <citation type="submission" date="2021-11" db="EMBL/GenBank/DDBJ databases">
        <title>Genomic of Niabella pedocola.</title>
        <authorList>
            <person name="Wu T."/>
        </authorList>
    </citation>
    <scope>NUCLEOTIDE SEQUENCE [LARGE SCALE GENOMIC DNA]</scope>
    <source>
        <strain evidence="9 10">JCM 31011</strain>
    </source>
</reference>
<dbReference type="PANTHER" id="PTHR42693">
    <property type="entry name" value="ARYLSULFATASE FAMILY MEMBER"/>
    <property type="match status" value="1"/>
</dbReference>
<dbReference type="RefSeq" id="WP_231003903.1">
    <property type="nucleotide sequence ID" value="NZ_JAJNEC010000005.1"/>
</dbReference>
<feature type="chain" id="PRO_5045797536" evidence="7">
    <location>
        <begin position="23"/>
        <end position="475"/>
    </location>
</feature>
<gene>
    <name evidence="9" type="ORF">LQ567_07895</name>
</gene>
<name>A0ABS8PQY6_9BACT</name>
<keyword evidence="5" id="KW-0378">Hydrolase</keyword>
<evidence type="ECO:0000256" key="3">
    <source>
        <dbReference type="ARBA" id="ARBA00022723"/>
    </source>
</evidence>
<dbReference type="InterPro" id="IPR050738">
    <property type="entry name" value="Sulfatase"/>
</dbReference>
<organism evidence="9 10">
    <name type="scientific">Niabella pedocola</name>
    <dbReference type="NCBI Taxonomy" id="1752077"/>
    <lineage>
        <taxon>Bacteria</taxon>
        <taxon>Pseudomonadati</taxon>
        <taxon>Bacteroidota</taxon>
        <taxon>Chitinophagia</taxon>
        <taxon>Chitinophagales</taxon>
        <taxon>Chitinophagaceae</taxon>
        <taxon>Niabella</taxon>
    </lineage>
</organism>
<keyword evidence="4 7" id="KW-0732">Signal</keyword>
<dbReference type="Gene3D" id="3.40.720.10">
    <property type="entry name" value="Alkaline Phosphatase, subunit A"/>
    <property type="match status" value="1"/>
</dbReference>
<dbReference type="PROSITE" id="PS00149">
    <property type="entry name" value="SULFATASE_2"/>
    <property type="match status" value="1"/>
</dbReference>
<keyword evidence="3" id="KW-0479">Metal-binding</keyword>
<evidence type="ECO:0000256" key="6">
    <source>
        <dbReference type="ARBA" id="ARBA00022837"/>
    </source>
</evidence>